<dbReference type="AlphaFoldDB" id="A0A5C4RT48"/>
<organism evidence="8 9">
    <name type="scientific">Prosthecochloris vibrioformis</name>
    <name type="common">Chlorobium vibrioforme</name>
    <dbReference type="NCBI Taxonomy" id="1098"/>
    <lineage>
        <taxon>Bacteria</taxon>
        <taxon>Pseudomonadati</taxon>
        <taxon>Chlorobiota</taxon>
        <taxon>Chlorobiia</taxon>
        <taxon>Chlorobiales</taxon>
        <taxon>Chlorobiaceae</taxon>
        <taxon>Prosthecochloris</taxon>
    </lineage>
</organism>
<name>A0A5C4RT48_PROVB</name>
<comment type="caution">
    <text evidence="8">The sequence shown here is derived from an EMBL/GenBank/DDBJ whole genome shotgun (WGS) entry which is preliminary data.</text>
</comment>
<dbReference type="InterPro" id="IPR013785">
    <property type="entry name" value="Aldolase_TIM"/>
</dbReference>
<evidence type="ECO:0000256" key="1">
    <source>
        <dbReference type="ARBA" id="ARBA00001966"/>
    </source>
</evidence>
<dbReference type="EMBL" id="VDCI01000011">
    <property type="protein sequence ID" value="TNJ34162.1"/>
    <property type="molecule type" value="Genomic_DNA"/>
</dbReference>
<dbReference type="PROSITE" id="PS51918">
    <property type="entry name" value="RADICAL_SAM"/>
    <property type="match status" value="1"/>
</dbReference>
<dbReference type="NCBIfam" id="TIGR04085">
    <property type="entry name" value="rSAM_more_4Fe4S"/>
    <property type="match status" value="1"/>
</dbReference>
<gene>
    <name evidence="8" type="ORF">FGF68_10000</name>
</gene>
<dbReference type="InterPro" id="IPR017200">
    <property type="entry name" value="PqqE-like"/>
</dbReference>
<evidence type="ECO:0000313" key="8">
    <source>
        <dbReference type="EMBL" id="TNJ34162.1"/>
    </source>
</evidence>
<dbReference type="Pfam" id="PF04055">
    <property type="entry name" value="Radical_SAM"/>
    <property type="match status" value="1"/>
</dbReference>
<dbReference type="Proteomes" id="UP000309544">
    <property type="component" value="Unassembled WGS sequence"/>
</dbReference>
<dbReference type="PIRSF" id="PIRSF037420">
    <property type="entry name" value="PQQ_syn_pqqE"/>
    <property type="match status" value="1"/>
</dbReference>
<keyword evidence="6" id="KW-0411">Iron-sulfur</keyword>
<dbReference type="PANTHER" id="PTHR11228:SF7">
    <property type="entry name" value="PQQA PEPTIDE CYCLASE"/>
    <property type="match status" value="1"/>
</dbReference>
<accession>A0A5C4RT48</accession>
<dbReference type="InterPro" id="IPR023885">
    <property type="entry name" value="4Fe4S-binding_SPASM_dom"/>
</dbReference>
<dbReference type="SFLD" id="SFLDG01386">
    <property type="entry name" value="main_SPASM_domain-containing"/>
    <property type="match status" value="1"/>
</dbReference>
<feature type="domain" description="Radical SAM core" evidence="7">
    <location>
        <begin position="62"/>
        <end position="276"/>
    </location>
</feature>
<keyword evidence="2" id="KW-0004">4Fe-4S</keyword>
<dbReference type="SFLD" id="SFLDS00029">
    <property type="entry name" value="Radical_SAM"/>
    <property type="match status" value="1"/>
</dbReference>
<reference evidence="8 9" key="1">
    <citation type="submission" date="2019-05" db="EMBL/GenBank/DDBJ databases">
        <title>Draft Whole-Genome sequence of the green sulfur bacterium Prosthecochloris vibrioformis DSM 260.</title>
        <authorList>
            <person name="Meyer T.E."/>
            <person name="Kyndt J.A."/>
        </authorList>
    </citation>
    <scope>NUCLEOTIDE SEQUENCE [LARGE SCALE GENOMIC DNA]</scope>
    <source>
        <strain evidence="8 9">DSM 260</strain>
    </source>
</reference>
<dbReference type="Pfam" id="PF13186">
    <property type="entry name" value="SPASM"/>
    <property type="match status" value="1"/>
</dbReference>
<proteinExistence type="predicted"/>
<dbReference type="CDD" id="cd01335">
    <property type="entry name" value="Radical_SAM"/>
    <property type="match status" value="1"/>
</dbReference>
<evidence type="ECO:0000313" key="9">
    <source>
        <dbReference type="Proteomes" id="UP000309544"/>
    </source>
</evidence>
<dbReference type="SFLD" id="SFLDG01067">
    <property type="entry name" value="SPASM/twitch_domain_containing"/>
    <property type="match status" value="1"/>
</dbReference>
<evidence type="ECO:0000256" key="5">
    <source>
        <dbReference type="ARBA" id="ARBA00023004"/>
    </source>
</evidence>
<dbReference type="GO" id="GO:0003824">
    <property type="term" value="F:catalytic activity"/>
    <property type="evidence" value="ECO:0007669"/>
    <property type="project" value="InterPro"/>
</dbReference>
<evidence type="ECO:0000256" key="3">
    <source>
        <dbReference type="ARBA" id="ARBA00022691"/>
    </source>
</evidence>
<keyword evidence="5" id="KW-0408">Iron</keyword>
<dbReference type="GO" id="GO:0046872">
    <property type="term" value="F:metal ion binding"/>
    <property type="evidence" value="ECO:0007669"/>
    <property type="project" value="UniProtKB-KW"/>
</dbReference>
<comment type="cofactor">
    <cofactor evidence="1">
        <name>[4Fe-4S] cluster</name>
        <dbReference type="ChEBI" id="CHEBI:49883"/>
    </cofactor>
</comment>
<dbReference type="GO" id="GO:0051539">
    <property type="term" value="F:4 iron, 4 sulfur cluster binding"/>
    <property type="evidence" value="ECO:0007669"/>
    <property type="project" value="UniProtKB-KW"/>
</dbReference>
<keyword evidence="3" id="KW-0949">S-adenosyl-L-methionine</keyword>
<sequence length="410" mass="45818">MLSLLDDRSTTPFTEEEHELFIRTIKTLKTSRLRLPGKGEIDSGDLVDFFNHLALVSDIECLESPTWINWDITSRCNCSCIHCASDAVLDASNTGSDDVSTRQALEFIDEMASAKVLTVVLSGGEPFMRNDIYDIIAKIKQRGLFLTILTNASLPLDIERLERLLDPNTDLIQISLDGDDAGSHNAQRKADVFSAVVSNINRLLETSVPVKANMVITHYNIDKVYDVYYFVRRLGVEVISFTVNCPVGRGEDVPLPDSGRLLRISMNLQLLSERYPGTRIRNNVLLVPYAQPEIRELIEPDTTNHFPRMRCLAGTAKAVVDSRGDLYPCPFLLYPAFNAGNVFRQGLHGLWNHPGTWTELRSGRKLDSTKCSECGYLNRCRGECPGAAYGSFKTIHAPDSRCSFTPPKEI</sequence>
<dbReference type="InterPro" id="IPR050377">
    <property type="entry name" value="Radical_SAM_PqqE_MftC-like"/>
</dbReference>
<dbReference type="InterPro" id="IPR058240">
    <property type="entry name" value="rSAM_sf"/>
</dbReference>
<protein>
    <submittedName>
        <fullName evidence="8">Radical SAM protein</fullName>
    </submittedName>
</protein>
<dbReference type="InterPro" id="IPR007197">
    <property type="entry name" value="rSAM"/>
</dbReference>
<dbReference type="RefSeq" id="WP_139626924.1">
    <property type="nucleotide sequence ID" value="NZ_VDCI01000011.1"/>
</dbReference>
<keyword evidence="4" id="KW-0479">Metal-binding</keyword>
<keyword evidence="9" id="KW-1185">Reference proteome</keyword>
<dbReference type="Gene3D" id="3.20.20.70">
    <property type="entry name" value="Aldolase class I"/>
    <property type="match status" value="1"/>
</dbReference>
<evidence type="ECO:0000259" key="7">
    <source>
        <dbReference type="PROSITE" id="PS51918"/>
    </source>
</evidence>
<evidence type="ECO:0000256" key="2">
    <source>
        <dbReference type="ARBA" id="ARBA00022485"/>
    </source>
</evidence>
<dbReference type="SUPFAM" id="SSF102114">
    <property type="entry name" value="Radical SAM enzymes"/>
    <property type="match status" value="1"/>
</dbReference>
<evidence type="ECO:0000256" key="6">
    <source>
        <dbReference type="ARBA" id="ARBA00023014"/>
    </source>
</evidence>
<dbReference type="PANTHER" id="PTHR11228">
    <property type="entry name" value="RADICAL SAM DOMAIN PROTEIN"/>
    <property type="match status" value="1"/>
</dbReference>
<evidence type="ECO:0000256" key="4">
    <source>
        <dbReference type="ARBA" id="ARBA00022723"/>
    </source>
</evidence>